<comment type="caution">
    <text evidence="4">The sequence shown here is derived from an EMBL/GenBank/DDBJ whole genome shotgun (WGS) entry which is preliminary data.</text>
</comment>
<name>A0A2U1NEK2_ARTAN</name>
<keyword evidence="2" id="KW-0560">Oxidoreductase</keyword>
<dbReference type="InterPro" id="IPR004113">
    <property type="entry name" value="FAD-bd_oxidored_4_C"/>
</dbReference>
<evidence type="ECO:0000259" key="3">
    <source>
        <dbReference type="Pfam" id="PF02913"/>
    </source>
</evidence>
<organism evidence="4 5">
    <name type="scientific">Artemisia annua</name>
    <name type="common">Sweet wormwood</name>
    <dbReference type="NCBI Taxonomy" id="35608"/>
    <lineage>
        <taxon>Eukaryota</taxon>
        <taxon>Viridiplantae</taxon>
        <taxon>Streptophyta</taxon>
        <taxon>Embryophyta</taxon>
        <taxon>Tracheophyta</taxon>
        <taxon>Spermatophyta</taxon>
        <taxon>Magnoliopsida</taxon>
        <taxon>eudicotyledons</taxon>
        <taxon>Gunneridae</taxon>
        <taxon>Pentapetalae</taxon>
        <taxon>asterids</taxon>
        <taxon>campanulids</taxon>
        <taxon>Asterales</taxon>
        <taxon>Asteraceae</taxon>
        <taxon>Asteroideae</taxon>
        <taxon>Anthemideae</taxon>
        <taxon>Artemisiinae</taxon>
        <taxon>Artemisia</taxon>
    </lineage>
</organism>
<dbReference type="OrthoDB" id="5332616at2759"/>
<evidence type="ECO:0000256" key="1">
    <source>
        <dbReference type="ARBA" id="ARBA00001974"/>
    </source>
</evidence>
<accession>A0A2U1NEK2</accession>
<dbReference type="GO" id="GO:0004458">
    <property type="term" value="F:D-lactate dehydrogenase (cytochrome) activity"/>
    <property type="evidence" value="ECO:0007669"/>
    <property type="project" value="TreeGrafter"/>
</dbReference>
<dbReference type="Proteomes" id="UP000245207">
    <property type="component" value="Unassembled WGS sequence"/>
</dbReference>
<keyword evidence="5" id="KW-1185">Reference proteome</keyword>
<evidence type="ECO:0000313" key="4">
    <source>
        <dbReference type="EMBL" id="PWA71942.1"/>
    </source>
</evidence>
<feature type="domain" description="FAD-binding oxidoreductase/transferase type 4 C-terminal" evidence="3">
    <location>
        <begin position="24"/>
        <end position="84"/>
    </location>
</feature>
<reference evidence="4 5" key="1">
    <citation type="journal article" date="2018" name="Mol. Plant">
        <title>The genome of Artemisia annua provides insight into the evolution of Asteraceae family and artemisinin biosynthesis.</title>
        <authorList>
            <person name="Shen Q."/>
            <person name="Zhang L."/>
            <person name="Liao Z."/>
            <person name="Wang S."/>
            <person name="Yan T."/>
            <person name="Shi P."/>
            <person name="Liu M."/>
            <person name="Fu X."/>
            <person name="Pan Q."/>
            <person name="Wang Y."/>
            <person name="Lv Z."/>
            <person name="Lu X."/>
            <person name="Zhang F."/>
            <person name="Jiang W."/>
            <person name="Ma Y."/>
            <person name="Chen M."/>
            <person name="Hao X."/>
            <person name="Li L."/>
            <person name="Tang Y."/>
            <person name="Lv G."/>
            <person name="Zhou Y."/>
            <person name="Sun X."/>
            <person name="Brodelius P.E."/>
            <person name="Rose J.K.C."/>
            <person name="Tang K."/>
        </authorList>
    </citation>
    <scope>NUCLEOTIDE SEQUENCE [LARGE SCALE GENOMIC DNA]</scope>
    <source>
        <strain evidence="5">cv. Huhao1</strain>
        <tissue evidence="4">Leaf</tissue>
    </source>
</reference>
<dbReference type="GO" id="GO:0008720">
    <property type="term" value="F:D-lactate dehydrogenase (NAD+) activity"/>
    <property type="evidence" value="ECO:0007669"/>
    <property type="project" value="TreeGrafter"/>
</dbReference>
<gene>
    <name evidence="4" type="ORF">CTI12_AA275650</name>
</gene>
<dbReference type="AlphaFoldDB" id="A0A2U1NEK2"/>
<evidence type="ECO:0000256" key="2">
    <source>
        <dbReference type="ARBA" id="ARBA00023002"/>
    </source>
</evidence>
<dbReference type="PANTHER" id="PTHR11748:SF111">
    <property type="entry name" value="D-LACTATE DEHYDROGENASE, MITOCHONDRIAL-RELATED"/>
    <property type="match status" value="1"/>
</dbReference>
<dbReference type="GO" id="GO:0050660">
    <property type="term" value="F:flavin adenine dinucleotide binding"/>
    <property type="evidence" value="ECO:0007669"/>
    <property type="project" value="InterPro"/>
</dbReference>
<dbReference type="GO" id="GO:1903457">
    <property type="term" value="P:lactate catabolic process"/>
    <property type="evidence" value="ECO:0007669"/>
    <property type="project" value="TreeGrafter"/>
</dbReference>
<dbReference type="PANTHER" id="PTHR11748">
    <property type="entry name" value="D-LACTATE DEHYDROGENASE"/>
    <property type="match status" value="1"/>
</dbReference>
<comment type="cofactor">
    <cofactor evidence="1">
        <name>FAD</name>
        <dbReference type="ChEBI" id="CHEBI:57692"/>
    </cofactor>
</comment>
<protein>
    <submittedName>
        <fullName evidence="4">FAD-linked oxidase</fullName>
    </submittedName>
</protein>
<dbReference type="Pfam" id="PF02913">
    <property type="entry name" value="FAD-oxidase_C"/>
    <property type="match status" value="1"/>
</dbReference>
<sequence length="126" mass="14351">MHNNVFVIDFRRYPAKYGIWYTNYQEVAMCSFPIVKDGADVAIAAMISTLQVSRVELLDEVVVKAVNLANRKDFSEAPTLMFDVRVYRGRRGFCVPCDVDKVEMVLKVPKSALMTSHSLMVCHRDT</sequence>
<dbReference type="GO" id="GO:0005739">
    <property type="term" value="C:mitochondrion"/>
    <property type="evidence" value="ECO:0007669"/>
    <property type="project" value="TreeGrafter"/>
</dbReference>
<proteinExistence type="predicted"/>
<dbReference type="STRING" id="35608.A0A2U1NEK2"/>
<evidence type="ECO:0000313" key="5">
    <source>
        <dbReference type="Proteomes" id="UP000245207"/>
    </source>
</evidence>
<dbReference type="EMBL" id="PKPP01002993">
    <property type="protein sequence ID" value="PWA71942.1"/>
    <property type="molecule type" value="Genomic_DNA"/>
</dbReference>